<dbReference type="InterPro" id="IPR051000">
    <property type="entry name" value="Homeobox_DNA-bind_prot"/>
</dbReference>
<dbReference type="HOGENOM" id="CLU_513975_0_0_1"/>
<dbReference type="PROSITE" id="PS50071">
    <property type="entry name" value="HOMEOBOX_2"/>
    <property type="match status" value="1"/>
</dbReference>
<dbReference type="OrthoDB" id="6159439at2759"/>
<dbReference type="STRING" id="686832.A0A0C2Z3D8"/>
<dbReference type="GO" id="GO:0005634">
    <property type="term" value="C:nucleus"/>
    <property type="evidence" value="ECO:0007669"/>
    <property type="project" value="UniProtKB-SubCell"/>
</dbReference>
<accession>A0A0C2Z3D8</accession>
<dbReference type="Gene3D" id="1.10.10.60">
    <property type="entry name" value="Homeodomain-like"/>
    <property type="match status" value="1"/>
</dbReference>
<dbReference type="PROSITE" id="PS00027">
    <property type="entry name" value="HOMEOBOX_1"/>
    <property type="match status" value="1"/>
</dbReference>
<dbReference type="GO" id="GO:0000981">
    <property type="term" value="F:DNA-binding transcription factor activity, RNA polymerase II-specific"/>
    <property type="evidence" value="ECO:0007669"/>
    <property type="project" value="InterPro"/>
</dbReference>
<keyword evidence="2 5" id="KW-0238">DNA-binding</keyword>
<comment type="subcellular location">
    <subcellularLocation>
        <location evidence="1 5 6">Nucleus</location>
    </subcellularLocation>
</comment>
<gene>
    <name evidence="9" type="ORF">M413DRAFT_439432</name>
</gene>
<dbReference type="InterPro" id="IPR009057">
    <property type="entry name" value="Homeodomain-like_sf"/>
</dbReference>
<evidence type="ECO:0000313" key="9">
    <source>
        <dbReference type="EMBL" id="KIM47762.1"/>
    </source>
</evidence>
<dbReference type="PANTHER" id="PTHR24324">
    <property type="entry name" value="HOMEOBOX PROTEIN HHEX"/>
    <property type="match status" value="1"/>
</dbReference>
<feature type="compositionally biased region" description="Low complexity" evidence="7">
    <location>
        <begin position="453"/>
        <end position="466"/>
    </location>
</feature>
<dbReference type="Proteomes" id="UP000053424">
    <property type="component" value="Unassembled WGS sequence"/>
</dbReference>
<keyword evidence="4 5" id="KW-0539">Nucleus</keyword>
<dbReference type="InterPro" id="IPR017970">
    <property type="entry name" value="Homeobox_CS"/>
</dbReference>
<feature type="region of interest" description="Disordered" evidence="7">
    <location>
        <begin position="453"/>
        <end position="480"/>
    </location>
</feature>
<evidence type="ECO:0000256" key="7">
    <source>
        <dbReference type="SAM" id="MobiDB-lite"/>
    </source>
</evidence>
<evidence type="ECO:0000256" key="3">
    <source>
        <dbReference type="ARBA" id="ARBA00023155"/>
    </source>
</evidence>
<evidence type="ECO:0000256" key="5">
    <source>
        <dbReference type="PROSITE-ProRule" id="PRU00108"/>
    </source>
</evidence>
<dbReference type="InterPro" id="IPR001356">
    <property type="entry name" value="HD"/>
</dbReference>
<dbReference type="CDD" id="cd00086">
    <property type="entry name" value="homeodomain"/>
    <property type="match status" value="1"/>
</dbReference>
<sequence>MNDHNQDTVQTLLTIQSTAKNLLEIIQKRLPKETTKYAVPANIAIPILDLPFPNDLDATLRNLGLDGFSHIHRKIQDWVGNLRNIHSINFQRACRELASLPHYQSPRSLASAIEHVRLAYQKTYANYLPSITAHILSAKSKQSSICKNSKIPFNNEYTPILELYFEQNAYPSLADRKLLARKSMMTMRQIEVWFQNHRARARKEGRVIEKHSRQCHSQLIFDESVPFVSATNPTMIPSIDDESRYEASEDETSTTPPSFAPCLFSQVAPPHAFPTIYPPKLPTDPFPKENGKFLFPPPIWMRTPAEIRSQTDVLDMDEFISMFSSKLHLRAGSRRKCDTPQARSIKEHRNPLLAPMVVVPSPAPHPALIRAPYIHSASGLITPPSFAPGSYPPTNPSCPPPPSPFPNPYKPRKFAPFSKRAPSALSTNHTPPKHPKGFSAFASRSCSFSSAASPQSRSSSLSSVSSVEPATPPLSPTQKVQSPLFADHDYQLLDELFGPEPSQLFDNNSYGTHDFLFPTLPLKDASHNALYDLSSMFPPAISQIHC</sequence>
<protein>
    <recommendedName>
        <fullName evidence="8">Homeobox domain-containing protein</fullName>
    </recommendedName>
</protein>
<dbReference type="GO" id="GO:0030154">
    <property type="term" value="P:cell differentiation"/>
    <property type="evidence" value="ECO:0007669"/>
    <property type="project" value="TreeGrafter"/>
</dbReference>
<feature type="compositionally biased region" description="Pro residues" evidence="7">
    <location>
        <begin position="390"/>
        <end position="409"/>
    </location>
</feature>
<evidence type="ECO:0000313" key="10">
    <source>
        <dbReference type="Proteomes" id="UP000053424"/>
    </source>
</evidence>
<reference evidence="10" key="2">
    <citation type="submission" date="2015-01" db="EMBL/GenBank/DDBJ databases">
        <title>Evolutionary Origins and Diversification of the Mycorrhizal Mutualists.</title>
        <authorList>
            <consortium name="DOE Joint Genome Institute"/>
            <consortium name="Mycorrhizal Genomics Consortium"/>
            <person name="Kohler A."/>
            <person name="Kuo A."/>
            <person name="Nagy L.G."/>
            <person name="Floudas D."/>
            <person name="Copeland A."/>
            <person name="Barry K.W."/>
            <person name="Cichocki N."/>
            <person name="Veneault-Fourrey C."/>
            <person name="LaButti K."/>
            <person name="Lindquist E.A."/>
            <person name="Lipzen A."/>
            <person name="Lundell T."/>
            <person name="Morin E."/>
            <person name="Murat C."/>
            <person name="Riley R."/>
            <person name="Ohm R."/>
            <person name="Sun H."/>
            <person name="Tunlid A."/>
            <person name="Henrissat B."/>
            <person name="Grigoriev I.V."/>
            <person name="Hibbett D.S."/>
            <person name="Martin F."/>
        </authorList>
    </citation>
    <scope>NUCLEOTIDE SEQUENCE [LARGE SCALE GENOMIC DNA]</scope>
    <source>
        <strain evidence="10">h7</strain>
    </source>
</reference>
<feature type="domain" description="Homeobox" evidence="8">
    <location>
        <begin position="144"/>
        <end position="204"/>
    </location>
</feature>
<feature type="DNA-binding region" description="Homeobox" evidence="5">
    <location>
        <begin position="146"/>
        <end position="205"/>
    </location>
</feature>
<evidence type="ECO:0000256" key="1">
    <source>
        <dbReference type="ARBA" id="ARBA00004123"/>
    </source>
</evidence>
<dbReference type="EMBL" id="KN831769">
    <property type="protein sequence ID" value="KIM47762.1"/>
    <property type="molecule type" value="Genomic_DNA"/>
</dbReference>
<organism evidence="9 10">
    <name type="scientific">Hebeloma cylindrosporum</name>
    <dbReference type="NCBI Taxonomy" id="76867"/>
    <lineage>
        <taxon>Eukaryota</taxon>
        <taxon>Fungi</taxon>
        <taxon>Dikarya</taxon>
        <taxon>Basidiomycota</taxon>
        <taxon>Agaricomycotina</taxon>
        <taxon>Agaricomycetes</taxon>
        <taxon>Agaricomycetidae</taxon>
        <taxon>Agaricales</taxon>
        <taxon>Agaricineae</taxon>
        <taxon>Hymenogastraceae</taxon>
        <taxon>Hebeloma</taxon>
    </lineage>
</organism>
<evidence type="ECO:0000259" key="8">
    <source>
        <dbReference type="PROSITE" id="PS50071"/>
    </source>
</evidence>
<dbReference type="GO" id="GO:0000978">
    <property type="term" value="F:RNA polymerase II cis-regulatory region sequence-specific DNA binding"/>
    <property type="evidence" value="ECO:0007669"/>
    <property type="project" value="TreeGrafter"/>
</dbReference>
<evidence type="ECO:0000256" key="2">
    <source>
        <dbReference type="ARBA" id="ARBA00023125"/>
    </source>
</evidence>
<proteinExistence type="predicted"/>
<evidence type="ECO:0000256" key="4">
    <source>
        <dbReference type="ARBA" id="ARBA00023242"/>
    </source>
</evidence>
<dbReference type="PANTHER" id="PTHR24324:SF5">
    <property type="entry name" value="HEMATOPOIETICALLY-EXPRESSED HOMEOBOX PROTEIN HHEX"/>
    <property type="match status" value="1"/>
</dbReference>
<name>A0A0C2Z3D8_HEBCY</name>
<feature type="region of interest" description="Disordered" evidence="7">
    <location>
        <begin position="385"/>
        <end position="413"/>
    </location>
</feature>
<dbReference type="Pfam" id="PF00046">
    <property type="entry name" value="Homeodomain"/>
    <property type="match status" value="1"/>
</dbReference>
<dbReference type="SMART" id="SM00389">
    <property type="entry name" value="HOX"/>
    <property type="match status" value="1"/>
</dbReference>
<keyword evidence="10" id="KW-1185">Reference proteome</keyword>
<dbReference type="SUPFAM" id="SSF46689">
    <property type="entry name" value="Homeodomain-like"/>
    <property type="match status" value="1"/>
</dbReference>
<keyword evidence="3 5" id="KW-0371">Homeobox</keyword>
<evidence type="ECO:0000256" key="6">
    <source>
        <dbReference type="RuleBase" id="RU000682"/>
    </source>
</evidence>
<reference evidence="9 10" key="1">
    <citation type="submission" date="2014-04" db="EMBL/GenBank/DDBJ databases">
        <authorList>
            <consortium name="DOE Joint Genome Institute"/>
            <person name="Kuo A."/>
            <person name="Gay G."/>
            <person name="Dore J."/>
            <person name="Kohler A."/>
            <person name="Nagy L.G."/>
            <person name="Floudas D."/>
            <person name="Copeland A."/>
            <person name="Barry K.W."/>
            <person name="Cichocki N."/>
            <person name="Veneault-Fourrey C."/>
            <person name="LaButti K."/>
            <person name="Lindquist E.A."/>
            <person name="Lipzen A."/>
            <person name="Lundell T."/>
            <person name="Morin E."/>
            <person name="Murat C."/>
            <person name="Sun H."/>
            <person name="Tunlid A."/>
            <person name="Henrissat B."/>
            <person name="Grigoriev I.V."/>
            <person name="Hibbett D.S."/>
            <person name="Martin F."/>
            <person name="Nordberg H.P."/>
            <person name="Cantor M.N."/>
            <person name="Hua S.X."/>
        </authorList>
    </citation>
    <scope>NUCLEOTIDE SEQUENCE [LARGE SCALE GENOMIC DNA]</scope>
    <source>
        <strain evidence="10">h7</strain>
    </source>
</reference>
<dbReference type="AlphaFoldDB" id="A0A0C2Z3D8"/>